<dbReference type="PATRIC" id="fig|1263870.3.peg.2829"/>
<name>M5UIM7_9BACT</name>
<dbReference type="PANTHER" id="PTHR11475">
    <property type="entry name" value="OXIDASE/PEROXIDASE"/>
    <property type="match status" value="1"/>
</dbReference>
<dbReference type="PROSITE" id="PS50292">
    <property type="entry name" value="PEROXIDASE_3"/>
    <property type="match status" value="1"/>
</dbReference>
<dbReference type="InterPro" id="IPR010255">
    <property type="entry name" value="Haem_peroxidase_sf"/>
</dbReference>
<keyword evidence="7" id="KW-1185">Reference proteome</keyword>
<protein>
    <submittedName>
        <fullName evidence="6">Peroxidase</fullName>
        <ecNumber evidence="6">1.-.-.-</ecNumber>
    </submittedName>
</protein>
<dbReference type="Gene3D" id="2.60.60.40">
    <property type="match status" value="2"/>
</dbReference>
<gene>
    <name evidence="6" type="ORF">RSSM_02662</name>
</gene>
<dbReference type="Pfam" id="PF03098">
    <property type="entry name" value="An_peroxidase"/>
    <property type="match status" value="1"/>
</dbReference>
<dbReference type="CDD" id="cd09822">
    <property type="entry name" value="peroxinectin_like_bacterial"/>
    <property type="match status" value="1"/>
</dbReference>
<evidence type="ECO:0000259" key="4">
    <source>
        <dbReference type="Pfam" id="PF14252"/>
    </source>
</evidence>
<dbReference type="GO" id="GO:0020037">
    <property type="term" value="F:heme binding"/>
    <property type="evidence" value="ECO:0007669"/>
    <property type="project" value="InterPro"/>
</dbReference>
<dbReference type="PANTHER" id="PTHR11475:SF4">
    <property type="entry name" value="CHORION PEROXIDASE"/>
    <property type="match status" value="1"/>
</dbReference>
<proteinExistence type="predicted"/>
<dbReference type="PRINTS" id="PR00457">
    <property type="entry name" value="ANPEROXIDASE"/>
</dbReference>
<keyword evidence="6" id="KW-0560">Oxidoreductase</keyword>
<dbReference type="Proteomes" id="UP000011885">
    <property type="component" value="Unassembled WGS sequence"/>
</dbReference>
<dbReference type="Gene3D" id="1.10.640.10">
    <property type="entry name" value="Haem peroxidase domain superfamily, animal type"/>
    <property type="match status" value="1"/>
</dbReference>
<feature type="domain" description="DUF4347" evidence="4">
    <location>
        <begin position="43"/>
        <end position="206"/>
    </location>
</feature>
<organism evidence="6 7">
    <name type="scientific">Rhodopirellula sallentina SM41</name>
    <dbReference type="NCBI Taxonomy" id="1263870"/>
    <lineage>
        <taxon>Bacteria</taxon>
        <taxon>Pseudomonadati</taxon>
        <taxon>Planctomycetota</taxon>
        <taxon>Planctomycetia</taxon>
        <taxon>Pirellulales</taxon>
        <taxon>Pirellulaceae</taxon>
        <taxon>Rhodopirellula</taxon>
    </lineage>
</organism>
<feature type="domain" description="Carbohydrate binding module xylan-binding" evidence="5">
    <location>
        <begin position="208"/>
        <end position="300"/>
    </location>
</feature>
<dbReference type="GO" id="GO:0004601">
    <property type="term" value="F:peroxidase activity"/>
    <property type="evidence" value="ECO:0007669"/>
    <property type="project" value="UniProtKB-KW"/>
</dbReference>
<dbReference type="InterPro" id="IPR019791">
    <property type="entry name" value="Haem_peroxidase_animal"/>
</dbReference>
<dbReference type="EMBL" id="ANOH01000188">
    <property type="protein sequence ID" value="EMI55883.1"/>
    <property type="molecule type" value="Genomic_DNA"/>
</dbReference>
<dbReference type="InterPro" id="IPR037120">
    <property type="entry name" value="Haem_peroxidase_sf_animal"/>
</dbReference>
<dbReference type="GO" id="GO:0006979">
    <property type="term" value="P:response to oxidative stress"/>
    <property type="evidence" value="ECO:0007669"/>
    <property type="project" value="InterPro"/>
</dbReference>
<dbReference type="Pfam" id="PF16841">
    <property type="entry name" value="CBM60"/>
    <property type="match status" value="2"/>
</dbReference>
<keyword evidence="2" id="KW-0964">Secreted</keyword>
<dbReference type="EC" id="1.-.-.-" evidence="6"/>
<comment type="caution">
    <text evidence="6">The sequence shown here is derived from an EMBL/GenBank/DDBJ whole genome shotgun (WGS) entry which is preliminary data.</text>
</comment>
<evidence type="ECO:0000313" key="6">
    <source>
        <dbReference type="EMBL" id="EMI55883.1"/>
    </source>
</evidence>
<reference evidence="6 7" key="1">
    <citation type="journal article" date="2013" name="Mar. Genomics">
        <title>Expression of sulfatases in Rhodopirellula baltica and the diversity of sulfatases in the genus Rhodopirellula.</title>
        <authorList>
            <person name="Wegner C.E."/>
            <person name="Richter-Heitmann T."/>
            <person name="Klindworth A."/>
            <person name="Klockow C."/>
            <person name="Richter M."/>
            <person name="Achstetter T."/>
            <person name="Glockner F.O."/>
            <person name="Harder J."/>
        </authorList>
    </citation>
    <scope>NUCLEOTIDE SEQUENCE [LARGE SCALE GENOMIC DNA]</scope>
    <source>
        <strain evidence="6 7">SM41</strain>
    </source>
</reference>
<feature type="domain" description="Carbohydrate binding module xylan-binding" evidence="5">
    <location>
        <begin position="339"/>
        <end position="430"/>
    </location>
</feature>
<dbReference type="AlphaFoldDB" id="M5UIM7"/>
<dbReference type="InterPro" id="IPR031768">
    <property type="entry name" value="CBM60_xylan-bd"/>
</dbReference>
<keyword evidence="6" id="KW-0575">Peroxidase</keyword>
<comment type="subcellular location">
    <subcellularLocation>
        <location evidence="1">Secreted</location>
    </subcellularLocation>
</comment>
<evidence type="ECO:0000313" key="7">
    <source>
        <dbReference type="Proteomes" id="UP000011885"/>
    </source>
</evidence>
<evidence type="ECO:0000256" key="1">
    <source>
        <dbReference type="ARBA" id="ARBA00004613"/>
    </source>
</evidence>
<sequence length="1051" mass="113826">MLAGDAGVAVDAAIHGEPASTTGSITDGGDSAGTTVDFVARQVVFIDSRVEDVSLIEEAVSADADVVLLSADEDGLAQITDALSQRRDVSSVHIISHGDDGRIEIGNRIVDRDALRQNAASVRRWAMSLTEDSDILLYGCNVASGDEGNRLVATLAELTAADVAASNDVTGNRQRGGDWVMETQVGDIETSVVLSKEFQTRYAAVLPITVFAAGHTGSESMQLQIDGNTVAEWSNIGGDVQNNEFAAYQYENDSPVSADRIRVVFNNDLYLPGQLDRNLVVDRLVVDGVEYQTESDSVFSTGTWREGVGIEPGNPQSEWLHANGYFQYSESARSADHFVTIYAAGHTGTETMQLSINGEVVQEWQNTGGDVASRDFGTFVYASETAVDANQVRVHLLDGSVTDQFDKNLIVDKIMIDGTAYETEASDVLSTGTWKSEDGIVTGYRGDEWLHAVGYFQFAATTRTYDGANNHLQHLDWGANDSQLLRMADARYADGVSTPVSDGLPGAREISNAVVSQAADSYGNPEAMSALVHVWGQFIDHDMDLTEPPEHGGEAMPIEVPLGDPFFDPAGTGNATIGMTRSQTVPGTGTDTSNPLQHPNMISAYIDGSMIYGSSVEQARSLREFSGGRMRVSGDDLLPVDEDGGFLAGDIRAMENVSLTAMHTLFVREHNYWAGLLQANAPELIDEELYQRAREIVIAEVQSITFNEFLPALLGGDFIDAYTGYRPEVNPGIATEFSTAAYRVGHTMINDSLEFMDTYSNPVHDEITLAEAFFNPSVLQQYGIDSSLKFVASTQTQTIDNQIVDSLRNFLFGAPGSGGFDLASLNINRGRDHGLADYNSTREAYGLARVDDFADITSNVELQNTLRNLYGSVDQIDLWVGGLAEDAGENRSIGETFTTIIADQFTRTRDGDRLWYENSLPEDVINVVHATSLSDIISRNTGLHALQEDVFHMWGVVRGQVVVDGGSLSPAILSDLDVELYNGGGQLVATSSLASDGSYEFTQITKTGAYRVQVRYHGGTALSGGTYQDVWFFEGNQVLEEVDFQLVSSLV</sequence>
<dbReference type="GO" id="GO:0005576">
    <property type="term" value="C:extracellular region"/>
    <property type="evidence" value="ECO:0007669"/>
    <property type="project" value="UniProtKB-SubCell"/>
</dbReference>
<dbReference type="Pfam" id="PF14252">
    <property type="entry name" value="DUF4347"/>
    <property type="match status" value="1"/>
</dbReference>
<evidence type="ECO:0000256" key="2">
    <source>
        <dbReference type="ARBA" id="ARBA00022525"/>
    </source>
</evidence>
<evidence type="ECO:0000256" key="3">
    <source>
        <dbReference type="ARBA" id="ARBA00023180"/>
    </source>
</evidence>
<keyword evidence="3" id="KW-0325">Glycoprotein</keyword>
<accession>M5UIM7</accession>
<dbReference type="InterPro" id="IPR025592">
    <property type="entry name" value="DUF4347"/>
</dbReference>
<dbReference type="SUPFAM" id="SSF48113">
    <property type="entry name" value="Heme-dependent peroxidases"/>
    <property type="match status" value="1"/>
</dbReference>
<evidence type="ECO:0000259" key="5">
    <source>
        <dbReference type="Pfam" id="PF16841"/>
    </source>
</evidence>